<keyword evidence="3" id="KW-1185">Reference proteome</keyword>
<dbReference type="PANTHER" id="PTHR31493:SF1">
    <property type="entry name" value="PROTEIN C19ORF12"/>
    <property type="match status" value="1"/>
</dbReference>
<evidence type="ECO:0000256" key="1">
    <source>
        <dbReference type="ARBA" id="ARBA00029457"/>
    </source>
</evidence>
<dbReference type="GeneID" id="109524610"/>
<dbReference type="GeneTree" id="ENSGT00390000009077"/>
<sequence length="141" mass="14638">MAPRVDDVMRLCCDISSHEQIKVAVKGSAKGALMAGGSAFVGGLVGGPPGIAVGGVVGSLLAAWVSSGQFRPLAQILAELPPAQRDKLCRDVSAVLAGLNWTDAAQLVALVTGNATLQQQVLAALLNYVTRELRAEVRYKD</sequence>
<protein>
    <submittedName>
        <fullName evidence="2">Chromosome 19 open reading frame 12</fullName>
    </submittedName>
</protein>
<dbReference type="RefSeq" id="XP_019740168.1">
    <property type="nucleotide sequence ID" value="XM_019884609.1"/>
</dbReference>
<reference evidence="2" key="1">
    <citation type="submission" date="2025-08" db="UniProtKB">
        <authorList>
            <consortium name="Ensembl"/>
        </authorList>
    </citation>
    <scope>IDENTIFICATION</scope>
</reference>
<evidence type="ECO:0000313" key="2">
    <source>
        <dbReference type="Ensembl" id="ENSHCOP00000025430.1"/>
    </source>
</evidence>
<name>A0A3Q2Z1F5_HIPCM</name>
<dbReference type="InterPro" id="IPR033369">
    <property type="entry name" value="C19orf12"/>
</dbReference>
<dbReference type="Pfam" id="PF20721">
    <property type="entry name" value="C19orf12"/>
    <property type="match status" value="1"/>
</dbReference>
<dbReference type="PANTHER" id="PTHR31493">
    <property type="entry name" value="NAZO FAMILY MEMBER"/>
    <property type="match status" value="1"/>
</dbReference>
<dbReference type="OrthoDB" id="5976774at2759"/>
<dbReference type="Proteomes" id="UP000264820">
    <property type="component" value="Unplaced"/>
</dbReference>
<evidence type="ECO:0000313" key="3">
    <source>
        <dbReference type="Proteomes" id="UP000264820"/>
    </source>
</evidence>
<reference evidence="2" key="2">
    <citation type="submission" date="2025-09" db="UniProtKB">
        <authorList>
            <consortium name="Ensembl"/>
        </authorList>
    </citation>
    <scope>IDENTIFICATION</scope>
</reference>
<organism evidence="2 3">
    <name type="scientific">Hippocampus comes</name>
    <name type="common">Tiger tail seahorse</name>
    <dbReference type="NCBI Taxonomy" id="109280"/>
    <lineage>
        <taxon>Eukaryota</taxon>
        <taxon>Metazoa</taxon>
        <taxon>Chordata</taxon>
        <taxon>Craniata</taxon>
        <taxon>Vertebrata</taxon>
        <taxon>Euteleostomi</taxon>
        <taxon>Actinopterygii</taxon>
        <taxon>Neopterygii</taxon>
        <taxon>Teleostei</taxon>
        <taxon>Neoteleostei</taxon>
        <taxon>Acanthomorphata</taxon>
        <taxon>Syngnathiaria</taxon>
        <taxon>Syngnathiformes</taxon>
        <taxon>Syngnathoidei</taxon>
        <taxon>Syngnathidae</taxon>
        <taxon>Hippocampus</taxon>
    </lineage>
</organism>
<dbReference type="AlphaFoldDB" id="A0A3Q2Z1F5"/>
<proteinExistence type="inferred from homology"/>
<accession>A0A3Q2Z1F5</accession>
<comment type="similarity">
    <text evidence="1">Belongs to the C19orf12 family.</text>
</comment>
<dbReference type="OMA" id="VGTLKWT"/>
<dbReference type="Ensembl" id="ENSHCOT00000026966.1">
    <property type="protein sequence ID" value="ENSHCOP00000025430.1"/>
    <property type="gene ID" value="ENSHCOG00000015557.1"/>
</dbReference>
<dbReference type="KEGG" id="hcq:109524610"/>
<dbReference type="STRING" id="109280.ENSHCOP00000025430"/>